<dbReference type="Gene3D" id="3.30.1360.120">
    <property type="entry name" value="Probable tRNA modification gtpase trme, domain 1"/>
    <property type="match status" value="1"/>
</dbReference>
<protein>
    <recommendedName>
        <fullName evidence="8">Sarcosine dehydrogenase</fullName>
    </recommendedName>
</protein>
<dbReference type="Gene3D" id="3.50.50.60">
    <property type="entry name" value="FAD/NAD(P)-binding domain"/>
    <property type="match status" value="1"/>
</dbReference>
<dbReference type="Gene3D" id="2.40.30.110">
    <property type="entry name" value="Aminomethyltransferase beta-barrel domains"/>
    <property type="match status" value="1"/>
</dbReference>
<gene>
    <name evidence="6" type="ORF">CVLEPA_LOCUS8143</name>
</gene>
<dbReference type="Pfam" id="PF08669">
    <property type="entry name" value="GCV_T_C"/>
    <property type="match status" value="1"/>
</dbReference>
<evidence type="ECO:0000259" key="4">
    <source>
        <dbReference type="Pfam" id="PF08669"/>
    </source>
</evidence>
<dbReference type="SUPFAM" id="SSF103025">
    <property type="entry name" value="Folate-binding domain"/>
    <property type="match status" value="1"/>
</dbReference>
<reference evidence="6 7" key="1">
    <citation type="submission" date="2024-02" db="EMBL/GenBank/DDBJ databases">
        <authorList>
            <person name="Daric V."/>
            <person name="Darras S."/>
        </authorList>
    </citation>
    <scope>NUCLEOTIDE SEQUENCE [LARGE SCALE GENOMIC DNA]</scope>
</reference>
<dbReference type="Pfam" id="PF01266">
    <property type="entry name" value="DAO"/>
    <property type="match status" value="1"/>
</dbReference>
<keyword evidence="7" id="KW-1185">Reference proteome</keyword>
<dbReference type="InterPro" id="IPR027266">
    <property type="entry name" value="TrmE/GcvT-like"/>
</dbReference>
<dbReference type="PANTHER" id="PTHR43757">
    <property type="entry name" value="AMINOMETHYLTRANSFERASE"/>
    <property type="match status" value="1"/>
</dbReference>
<dbReference type="Proteomes" id="UP001642483">
    <property type="component" value="Unassembled WGS sequence"/>
</dbReference>
<feature type="domain" description="FAD dependent oxidoreductase" evidence="2">
    <location>
        <begin position="78"/>
        <end position="437"/>
    </location>
</feature>
<dbReference type="InterPro" id="IPR032503">
    <property type="entry name" value="FAO_M"/>
</dbReference>
<feature type="domain" description="FAD dependent oxidoreductase central" evidence="5">
    <location>
        <begin position="440"/>
        <end position="494"/>
    </location>
</feature>
<evidence type="ECO:0008006" key="8">
    <source>
        <dbReference type="Google" id="ProtNLM"/>
    </source>
</evidence>
<dbReference type="Pfam" id="PF01571">
    <property type="entry name" value="GCV_T"/>
    <property type="match status" value="1"/>
</dbReference>
<dbReference type="EMBL" id="CAWYQH010000046">
    <property type="protein sequence ID" value="CAK8678199.1"/>
    <property type="molecule type" value="Genomic_DNA"/>
</dbReference>
<evidence type="ECO:0000313" key="6">
    <source>
        <dbReference type="EMBL" id="CAK8678199.1"/>
    </source>
</evidence>
<dbReference type="InterPro" id="IPR006076">
    <property type="entry name" value="FAD-dep_OxRdtase"/>
</dbReference>
<organism evidence="6 7">
    <name type="scientific">Clavelina lepadiformis</name>
    <name type="common">Light-bulb sea squirt</name>
    <name type="synonym">Ascidia lepadiformis</name>
    <dbReference type="NCBI Taxonomy" id="159417"/>
    <lineage>
        <taxon>Eukaryota</taxon>
        <taxon>Metazoa</taxon>
        <taxon>Chordata</taxon>
        <taxon>Tunicata</taxon>
        <taxon>Ascidiacea</taxon>
        <taxon>Aplousobranchia</taxon>
        <taxon>Clavelinidae</taxon>
        <taxon>Clavelina</taxon>
    </lineage>
</organism>
<dbReference type="SUPFAM" id="SSF101790">
    <property type="entry name" value="Aminomethyltransferase beta-barrel domain"/>
    <property type="match status" value="1"/>
</dbReference>
<evidence type="ECO:0000259" key="3">
    <source>
        <dbReference type="Pfam" id="PF01571"/>
    </source>
</evidence>
<dbReference type="Gene3D" id="3.30.9.10">
    <property type="entry name" value="D-Amino Acid Oxidase, subunit A, domain 2"/>
    <property type="match status" value="1"/>
</dbReference>
<dbReference type="InterPro" id="IPR006222">
    <property type="entry name" value="GCVT_N"/>
</dbReference>
<dbReference type="InterPro" id="IPR028896">
    <property type="entry name" value="GcvT/YgfZ/DmdA"/>
</dbReference>
<dbReference type="InterPro" id="IPR036188">
    <property type="entry name" value="FAD/NAD-bd_sf"/>
</dbReference>
<sequence>MLKTFHINLSGHFSYQRWSRLANSHYYRSLRPSSSPTACSFYSTFGKDVTSVKGVPYDTSLHKEKGGVIHGTLPAEADAVVIGGGSVGCSTAYHLAKMGAGRVLLLEKDMLTAGTTWHTAGLLWRLVSHDFEMEVTEHTRKLMTEVLKEETGQETGWVQTGGMFTAYTKERMDSYKAMATLGKNFGIESHVLTPAEISDIHPLLDVSKLTGAVYSPLDGTMDPSGTCMTYTKAASKYGAQIVENCPVIDVTTEEDSLGIRRVSSVVTNQGTIKTKNVINCAGVWAPYIGQMIGINVPQVTFRHAYVVTEAIEGVSKVPNVRDHDGSVYLKRQGDTLQVGGYEANPVYCDKVEKDFAFGLYDLDWDVFGRHIEIACDIVPAVGQSGIRSTVCGPESFTPDRSPLLGESPEVRGFFFGSGFNSGGMMLGGGAGREIAHWVLNGKPELNLFAWDVRRFPSHVATNKAWLKAKSHEAYAKHYCIAYHHDQPLAGRNSRHLALHETLLRRGCFFEEKHGWERPGYFVPDEKKNLSPLEYDYYGSYNGEKHENYPYRDQLEQDYTFDYPGKVHSRIGKECLTCRTSACMIDTSYMGKLFITGPDASRAARHIFSRDVTGGKKIRPCTYTLMLNDRGGIESDLVVAKVESKKGETEYYMTVGGTTTEYCKGHLSDNLRGLGLNCNVEDRTEAMAILSLQGPKSCAILQNVLGKDDITKLRFSRWMASKIAGFPAIIMRLSFVGELGFEIHCANEYAKPIYEAVMEEGGKHGACDMGYRAMESLSTEVGFHHWGHSVRTDDTPLEARLMHLCDQNATYIGSDAVNKMRNQQPKKILTCFTVDQPVQLFGHETIWRNGKTVGYTRNAVHAYALDKGISFGYVDIGSDVPSLNNEVLLSGNYEIERMGVRYPATAHINSPFDPEFKRMMGKYSADEQNRLRNILEKL</sequence>
<dbReference type="Gene3D" id="3.30.70.1400">
    <property type="entry name" value="Aminomethyltransferase beta-barrel domains"/>
    <property type="match status" value="1"/>
</dbReference>
<accession>A0ABP0FIA3</accession>
<dbReference type="InterPro" id="IPR013977">
    <property type="entry name" value="GcvT_C"/>
</dbReference>
<feature type="domain" description="Aminomethyltransferase C-terminal" evidence="4">
    <location>
        <begin position="828"/>
        <end position="911"/>
    </location>
</feature>
<name>A0ABP0FIA3_CLALP</name>
<comment type="similarity">
    <text evidence="1">Belongs to the GcvT family.</text>
</comment>
<dbReference type="PANTHER" id="PTHR43757:SF11">
    <property type="entry name" value="SARCOSINE DEHYDROGENASE"/>
    <property type="match status" value="1"/>
</dbReference>
<dbReference type="SUPFAM" id="SSF51905">
    <property type="entry name" value="FAD/NAD(P)-binding domain"/>
    <property type="match status" value="1"/>
</dbReference>
<dbReference type="Pfam" id="PF16350">
    <property type="entry name" value="FAO_M"/>
    <property type="match status" value="1"/>
</dbReference>
<evidence type="ECO:0000256" key="1">
    <source>
        <dbReference type="ARBA" id="ARBA00008609"/>
    </source>
</evidence>
<comment type="caution">
    <text evidence="6">The sequence shown here is derived from an EMBL/GenBank/DDBJ whole genome shotgun (WGS) entry which is preliminary data.</text>
</comment>
<evidence type="ECO:0000259" key="2">
    <source>
        <dbReference type="Pfam" id="PF01266"/>
    </source>
</evidence>
<dbReference type="InterPro" id="IPR029043">
    <property type="entry name" value="GcvT/YgfZ_C"/>
</dbReference>
<evidence type="ECO:0000313" key="7">
    <source>
        <dbReference type="Proteomes" id="UP001642483"/>
    </source>
</evidence>
<dbReference type="SUPFAM" id="SSF54373">
    <property type="entry name" value="FAD-linked reductases, C-terminal domain"/>
    <property type="match status" value="1"/>
</dbReference>
<feature type="domain" description="GCVT N-terminal" evidence="3">
    <location>
        <begin position="498"/>
        <end position="805"/>
    </location>
</feature>
<proteinExistence type="inferred from homology"/>
<evidence type="ECO:0000259" key="5">
    <source>
        <dbReference type="Pfam" id="PF16350"/>
    </source>
</evidence>